<sequence>MWHRLSFSLAVWLQCGAAIASCLPQAMMCASPRDAAVQKQDLTPQGLQLGPVRLEQDADGHTLRLVPNVNLGKRTHLTVKMHNKDVGLKLRFNTD</sequence>
<evidence type="ECO:0000256" key="1">
    <source>
        <dbReference type="SAM" id="SignalP"/>
    </source>
</evidence>
<comment type="caution">
    <text evidence="3">The sequence shown here is derived from an EMBL/GenBank/DDBJ whole genome shotgun (WGS) entry which is preliminary data.</text>
</comment>
<dbReference type="PROSITE" id="PS51257">
    <property type="entry name" value="PROKAR_LIPOPROTEIN"/>
    <property type="match status" value="1"/>
</dbReference>
<accession>A0A1S1XA27</accession>
<evidence type="ECO:0000313" key="5">
    <source>
        <dbReference type="Proteomes" id="UP001224516"/>
    </source>
</evidence>
<proteinExistence type="predicted"/>
<organism evidence="3 4">
    <name type="scientific">Chromobacterium amazonense</name>
    <dbReference type="NCBI Taxonomy" id="1382803"/>
    <lineage>
        <taxon>Bacteria</taxon>
        <taxon>Pseudomonadati</taxon>
        <taxon>Pseudomonadota</taxon>
        <taxon>Betaproteobacteria</taxon>
        <taxon>Neisseriales</taxon>
        <taxon>Chromobacteriaceae</taxon>
        <taxon>Chromobacterium</taxon>
    </lineage>
</organism>
<dbReference type="EMBL" id="MTBD01000030">
    <property type="protein sequence ID" value="PRP69430.1"/>
    <property type="molecule type" value="Genomic_DNA"/>
</dbReference>
<evidence type="ECO:0000313" key="3">
    <source>
        <dbReference type="EMBL" id="PRP69430.1"/>
    </source>
</evidence>
<evidence type="ECO:0000313" key="2">
    <source>
        <dbReference type="EMBL" id="MEJ8674689.1"/>
    </source>
</evidence>
<dbReference type="Proteomes" id="UP001224516">
    <property type="component" value="Unassembled WGS sequence"/>
</dbReference>
<protein>
    <submittedName>
        <fullName evidence="3">Uncharacterized protein</fullName>
    </submittedName>
</protein>
<dbReference type="RefSeq" id="WP_043629040.1">
    <property type="nucleotide sequence ID" value="NZ_CAWMOE010000016.1"/>
</dbReference>
<dbReference type="EMBL" id="JAVFJF020000013">
    <property type="protein sequence ID" value="MEJ8674689.1"/>
    <property type="molecule type" value="Genomic_DNA"/>
</dbReference>
<reference evidence="2 5" key="2">
    <citation type="submission" date="2023-12" db="EMBL/GenBank/DDBJ databases">
        <title>Evaluation and characterization of a potential secondary metabolite violacein from indigenous Chromobacterium amazonense SAM215.</title>
        <authorList>
            <person name="Tarafdar M.R."/>
            <person name="Abedin S.M."/>
            <person name="Atiqua A."/>
            <person name="Saha A."/>
            <person name="Khan S.N."/>
        </authorList>
    </citation>
    <scope>NUCLEOTIDE SEQUENCE [LARGE SCALE GENOMIC DNA]</scope>
    <source>
        <strain evidence="2 5">SAM215</strain>
    </source>
</reference>
<feature type="chain" id="PRO_5030033462" evidence="1">
    <location>
        <begin position="21"/>
        <end position="95"/>
    </location>
</feature>
<dbReference type="AlphaFoldDB" id="A0A1S1XA27"/>
<dbReference type="Proteomes" id="UP000239469">
    <property type="component" value="Unassembled WGS sequence"/>
</dbReference>
<name>A0A1S1XA27_9NEIS</name>
<feature type="signal peptide" evidence="1">
    <location>
        <begin position="1"/>
        <end position="20"/>
    </location>
</feature>
<keyword evidence="5" id="KW-1185">Reference proteome</keyword>
<gene>
    <name evidence="3" type="ORF">BUE93_16750</name>
    <name evidence="2" type="ORF">QCL97_008130</name>
</gene>
<reference evidence="3 4" key="1">
    <citation type="submission" date="2017-01" db="EMBL/GenBank/DDBJ databases">
        <title>New insights into the genetic diversity of Chromobacterium isolated from tropical freshwater lake.</title>
        <authorList>
            <person name="Santos A.B."/>
            <person name="Nascimento A.M."/>
            <person name="Da Silva P.C."/>
        </authorList>
    </citation>
    <scope>NUCLEOTIDE SEQUENCE [LARGE SCALE GENOMIC DNA]</scope>
    <source>
        <strain evidence="3 4">56AF</strain>
    </source>
</reference>
<evidence type="ECO:0000313" key="4">
    <source>
        <dbReference type="Proteomes" id="UP000239469"/>
    </source>
</evidence>
<keyword evidence="1" id="KW-0732">Signal</keyword>